<feature type="compositionally biased region" description="Polar residues" evidence="2">
    <location>
        <begin position="639"/>
        <end position="658"/>
    </location>
</feature>
<feature type="region of interest" description="Disordered" evidence="2">
    <location>
        <begin position="768"/>
        <end position="790"/>
    </location>
</feature>
<dbReference type="SUPFAM" id="SSF49879">
    <property type="entry name" value="SMAD/FHA domain"/>
    <property type="match status" value="1"/>
</dbReference>
<evidence type="ECO:0000313" key="5">
    <source>
        <dbReference type="Proteomes" id="UP000570595"/>
    </source>
</evidence>
<feature type="region of interest" description="Disordered" evidence="2">
    <location>
        <begin position="830"/>
        <end position="857"/>
    </location>
</feature>
<sequence length="857" mass="91940">MTELPRFILVLSSGSSPSSSSKPLTKAGEVLTMGRIPDCDIVFKSNAISGNHCSLAYLDGGIVRLTDTSFNGKRGMWKIFFRVRPGTYVNGELVGKGKTADIKSGDRIGLGRPMVNTKATRQGQKTVSFLVEYTAKFVDPPGVSTAPSPSRLRASSAPILEDNKKDPLTTKTARPLSAVVPGQESGSLRSGLEVNTSMKTPQQYPAVRHIKTEQGRAGAAPARPAVAPQAMASNSRIDGEKRRVSTQQPSKDGIVQVQTSQTSAQRGDVKTEPVPTSAKSKERPRRQQQQPSSTRSLVGDSDNRRSFGLSRKDSNEKHSAVPPDSALPSSGSCWLCPKRKEREESLVTETKALRARLASREGELATLEERLQESELTMTLKKRKLTSTEQKLKDAQAEVMSTKEALSSLQEAHAELKARCEGLANAAKKSKTDREALVEKLNAVEARANSTESELIYCQEQAHGLQQNLDQECEHSRSLSAELQHSREHCAALKADLQEALGKLQRVLNDRASFQSEVDRLHGDLDKAKAISSSQVEVARALAGAIRDGLKAFEGHSLPDLPVTRASPELSDISPVKLRSTELASTDSARYEGTDVTVRSMTQEVVSELAQSLPNAATQGRMQHARPAMPTTAEGGQLGSMTQCSAIAQRDNSTSSIDGVSLGSAASEGISADQRRADKGSVTRTMDTQDQAEGIGGTQIMWTEEADVGGEGSKEAQLPATAGMLQPTADVPEPAAALDDDEFADFPEDMPSLSQENRGTFDDLAEFDIDASPGRTGGTRQEEEGAFSDDFADFDLSQHPARTAAERGCNDSLLADLDLDDTFSSLSAGKPQRAAAHQAQADGLNGAVDDLADLDDF</sequence>
<dbReference type="EMBL" id="JABAHT010000121">
    <property type="protein sequence ID" value="KAF4664263.1"/>
    <property type="molecule type" value="Genomic_DNA"/>
</dbReference>
<feature type="region of interest" description="Disordered" evidence="2">
    <location>
        <begin position="212"/>
        <end position="334"/>
    </location>
</feature>
<dbReference type="Pfam" id="PF00498">
    <property type="entry name" value="FHA"/>
    <property type="match status" value="1"/>
</dbReference>
<evidence type="ECO:0000256" key="2">
    <source>
        <dbReference type="SAM" id="MobiDB-lite"/>
    </source>
</evidence>
<feature type="region of interest" description="Disordered" evidence="2">
    <location>
        <begin position="615"/>
        <end position="700"/>
    </location>
</feature>
<feature type="region of interest" description="Disordered" evidence="2">
    <location>
        <begin position="141"/>
        <end position="170"/>
    </location>
</feature>
<evidence type="ECO:0000256" key="1">
    <source>
        <dbReference type="SAM" id="Coils"/>
    </source>
</evidence>
<gene>
    <name evidence="4" type="ORF">FOZ61_000991</name>
</gene>
<dbReference type="InterPro" id="IPR008984">
    <property type="entry name" value="SMAD_FHA_dom_sf"/>
</dbReference>
<keyword evidence="1" id="KW-0175">Coiled coil</keyword>
<feature type="compositionally biased region" description="Polar residues" evidence="2">
    <location>
        <begin position="245"/>
        <end position="265"/>
    </location>
</feature>
<name>A0A7J6LY92_PEROL</name>
<dbReference type="PROSITE" id="PS50006">
    <property type="entry name" value="FHA_DOMAIN"/>
    <property type="match status" value="1"/>
</dbReference>
<dbReference type="InterPro" id="IPR000253">
    <property type="entry name" value="FHA_dom"/>
</dbReference>
<dbReference type="AlphaFoldDB" id="A0A7J6LY92"/>
<dbReference type="CDD" id="cd00060">
    <property type="entry name" value="FHA"/>
    <property type="match status" value="1"/>
</dbReference>
<evidence type="ECO:0000259" key="3">
    <source>
        <dbReference type="PROSITE" id="PS50006"/>
    </source>
</evidence>
<feature type="compositionally biased region" description="Low complexity" evidence="2">
    <location>
        <begin position="144"/>
        <end position="158"/>
    </location>
</feature>
<proteinExistence type="predicted"/>
<feature type="compositionally biased region" description="Low complexity" evidence="2">
    <location>
        <begin position="287"/>
        <end position="296"/>
    </location>
</feature>
<comment type="caution">
    <text evidence="4">The sequence shown here is derived from an EMBL/GenBank/DDBJ whole genome shotgun (WGS) entry which is preliminary data.</text>
</comment>
<feature type="compositionally biased region" description="Polar residues" evidence="2">
    <location>
        <begin position="682"/>
        <end position="691"/>
    </location>
</feature>
<organism evidence="4 5">
    <name type="scientific">Perkinsus olseni</name>
    <name type="common">Perkinsus atlanticus</name>
    <dbReference type="NCBI Taxonomy" id="32597"/>
    <lineage>
        <taxon>Eukaryota</taxon>
        <taxon>Sar</taxon>
        <taxon>Alveolata</taxon>
        <taxon>Perkinsozoa</taxon>
        <taxon>Perkinsea</taxon>
        <taxon>Perkinsida</taxon>
        <taxon>Perkinsidae</taxon>
        <taxon>Perkinsus</taxon>
    </lineage>
</organism>
<dbReference type="SUPFAM" id="SSF57997">
    <property type="entry name" value="Tropomyosin"/>
    <property type="match status" value="1"/>
</dbReference>
<dbReference type="Gene3D" id="2.60.200.20">
    <property type="match status" value="1"/>
</dbReference>
<dbReference type="OrthoDB" id="1305878at2759"/>
<evidence type="ECO:0000313" key="4">
    <source>
        <dbReference type="EMBL" id="KAF4664263.1"/>
    </source>
</evidence>
<accession>A0A7J6LY92</accession>
<feature type="coiled-coil region" evidence="1">
    <location>
        <begin position="350"/>
        <end position="454"/>
    </location>
</feature>
<feature type="compositionally biased region" description="Low complexity" evidence="2">
    <location>
        <begin position="215"/>
        <end position="232"/>
    </location>
</feature>
<reference evidence="4 5" key="1">
    <citation type="submission" date="2020-04" db="EMBL/GenBank/DDBJ databases">
        <title>Perkinsus olseni comparative genomics.</title>
        <authorList>
            <person name="Bogema D.R."/>
        </authorList>
    </citation>
    <scope>NUCLEOTIDE SEQUENCE [LARGE SCALE GENOMIC DNA]</scope>
    <source>
        <strain evidence="4">ATCC PRA-179</strain>
    </source>
</reference>
<feature type="domain" description="FHA" evidence="3">
    <location>
        <begin position="31"/>
        <end position="94"/>
    </location>
</feature>
<protein>
    <recommendedName>
        <fullName evidence="3">FHA domain-containing protein</fullName>
    </recommendedName>
</protein>
<feature type="compositionally biased region" description="Basic and acidic residues" evidence="2">
    <location>
        <begin position="301"/>
        <end position="319"/>
    </location>
</feature>
<dbReference type="Proteomes" id="UP000570595">
    <property type="component" value="Unassembled WGS sequence"/>
</dbReference>